<dbReference type="AlphaFoldDB" id="A0A0E0QHA9"/>
<protein>
    <submittedName>
        <fullName evidence="1">Uncharacterized protein</fullName>
    </submittedName>
</protein>
<dbReference type="STRING" id="4529.A0A0E0QHA9"/>
<dbReference type="Proteomes" id="UP000008022">
    <property type="component" value="Unassembled WGS sequence"/>
</dbReference>
<reference evidence="2" key="1">
    <citation type="submission" date="2013-06" db="EMBL/GenBank/DDBJ databases">
        <authorList>
            <person name="Zhao Q."/>
        </authorList>
    </citation>
    <scope>NUCLEOTIDE SEQUENCE</scope>
    <source>
        <strain evidence="2">cv. W1943</strain>
    </source>
</reference>
<dbReference type="Gramene" id="ORUFI08G11650.1">
    <property type="protein sequence ID" value="ORUFI08G11650.1"/>
    <property type="gene ID" value="ORUFI08G11650"/>
</dbReference>
<dbReference type="EnsemblPlants" id="ORUFI08G11650.1">
    <property type="protein sequence ID" value="ORUFI08G11650.1"/>
    <property type="gene ID" value="ORUFI08G11650"/>
</dbReference>
<evidence type="ECO:0000313" key="2">
    <source>
        <dbReference type="Proteomes" id="UP000008022"/>
    </source>
</evidence>
<keyword evidence="2" id="KW-1185">Reference proteome</keyword>
<dbReference type="HOGENOM" id="CLU_1889186_0_0_1"/>
<dbReference type="OMA" id="GSPRKDC"/>
<accession>A0A0E0QHA9</accession>
<sequence length="135" mass="15182">MRRWMVQKNVPPDNVVTSTLIYWLGKNGMVCKERNLVDELERGFKPRCSSVSDDENSLGLESELEPAVTFKDNSGSPRKDCSSKVESCPLLGTFPERSGLYDKLNLLSLVSWLRFDGSAPEKLLLDRSRLSSVTI</sequence>
<reference evidence="1" key="2">
    <citation type="submission" date="2015-06" db="UniProtKB">
        <authorList>
            <consortium name="EnsemblPlants"/>
        </authorList>
    </citation>
    <scope>IDENTIFICATION</scope>
</reference>
<name>A0A0E0QHA9_ORYRU</name>
<evidence type="ECO:0000313" key="1">
    <source>
        <dbReference type="EnsemblPlants" id="ORUFI08G11650.1"/>
    </source>
</evidence>
<organism evidence="1 2">
    <name type="scientific">Oryza rufipogon</name>
    <name type="common">Brownbeard rice</name>
    <name type="synonym">Asian wild rice</name>
    <dbReference type="NCBI Taxonomy" id="4529"/>
    <lineage>
        <taxon>Eukaryota</taxon>
        <taxon>Viridiplantae</taxon>
        <taxon>Streptophyta</taxon>
        <taxon>Embryophyta</taxon>
        <taxon>Tracheophyta</taxon>
        <taxon>Spermatophyta</taxon>
        <taxon>Magnoliopsida</taxon>
        <taxon>Liliopsida</taxon>
        <taxon>Poales</taxon>
        <taxon>Poaceae</taxon>
        <taxon>BOP clade</taxon>
        <taxon>Oryzoideae</taxon>
        <taxon>Oryzeae</taxon>
        <taxon>Oryzinae</taxon>
        <taxon>Oryza</taxon>
    </lineage>
</organism>
<proteinExistence type="predicted"/>